<keyword evidence="1" id="KW-0812">Transmembrane</keyword>
<keyword evidence="1" id="KW-1133">Transmembrane helix</keyword>
<dbReference type="WBParaSite" id="GPUH_0001654801-mRNA-1">
    <property type="protein sequence ID" value="GPUH_0001654801-mRNA-1"/>
    <property type="gene ID" value="GPUH_0001654801"/>
</dbReference>
<evidence type="ECO:0000313" key="4">
    <source>
        <dbReference type="WBParaSite" id="GPUH_0001654801-mRNA-1"/>
    </source>
</evidence>
<reference evidence="4" key="1">
    <citation type="submission" date="2016-06" db="UniProtKB">
        <authorList>
            <consortium name="WormBaseParasite"/>
        </authorList>
    </citation>
    <scope>IDENTIFICATION</scope>
</reference>
<protein>
    <submittedName>
        <fullName evidence="4">7TM_GPCR_Srx domain-containing protein</fullName>
    </submittedName>
</protein>
<dbReference type="OrthoDB" id="5818482at2759"/>
<feature type="transmembrane region" description="Helical" evidence="1">
    <location>
        <begin position="119"/>
        <end position="140"/>
    </location>
</feature>
<name>A0A183E6D5_9BILA</name>
<gene>
    <name evidence="2" type="ORF">GPUH_LOCUS16526</name>
</gene>
<evidence type="ECO:0000313" key="3">
    <source>
        <dbReference type="Proteomes" id="UP000271098"/>
    </source>
</evidence>
<proteinExistence type="predicted"/>
<evidence type="ECO:0000256" key="1">
    <source>
        <dbReference type="SAM" id="Phobius"/>
    </source>
</evidence>
<feature type="transmembrane region" description="Helical" evidence="1">
    <location>
        <begin position="152"/>
        <end position="177"/>
    </location>
</feature>
<feature type="transmembrane region" description="Helical" evidence="1">
    <location>
        <begin position="58"/>
        <end position="81"/>
    </location>
</feature>
<sequence length="234" mass="26345">MQFFISSEARISMSQGLCYGLAYRTSSHQESCNDFLRPFHTSLATKLGLTSHTNSIRFVISFSMSGLAIAHTVTSAALAYYNASENSYLIRSYHGQLVISIIMFPAALLHRFYCCTYFYLWPAVLVAFYGAFQSAITWKYQCRGKFVRLANVFGSAAAMALVAAASFGLFCTFVRVIDFRSPYSDWLREYVTAETSAIQIFTNLWICFCAFALFFFSLKSAFTTEIMPSLLSPE</sequence>
<feature type="transmembrane region" description="Helical" evidence="1">
    <location>
        <begin position="93"/>
        <end position="113"/>
    </location>
</feature>
<dbReference type="EMBL" id="UYRT01083872">
    <property type="protein sequence ID" value="VDN28058.1"/>
    <property type="molecule type" value="Genomic_DNA"/>
</dbReference>
<keyword evidence="1" id="KW-0472">Membrane</keyword>
<dbReference type="Proteomes" id="UP000271098">
    <property type="component" value="Unassembled WGS sequence"/>
</dbReference>
<reference evidence="2 3" key="2">
    <citation type="submission" date="2018-11" db="EMBL/GenBank/DDBJ databases">
        <authorList>
            <consortium name="Pathogen Informatics"/>
        </authorList>
    </citation>
    <scope>NUCLEOTIDE SEQUENCE [LARGE SCALE GENOMIC DNA]</scope>
</reference>
<organism evidence="4">
    <name type="scientific">Gongylonema pulchrum</name>
    <dbReference type="NCBI Taxonomy" id="637853"/>
    <lineage>
        <taxon>Eukaryota</taxon>
        <taxon>Metazoa</taxon>
        <taxon>Ecdysozoa</taxon>
        <taxon>Nematoda</taxon>
        <taxon>Chromadorea</taxon>
        <taxon>Rhabditida</taxon>
        <taxon>Spirurina</taxon>
        <taxon>Spiruromorpha</taxon>
        <taxon>Spiruroidea</taxon>
        <taxon>Gongylonematidae</taxon>
        <taxon>Gongylonema</taxon>
    </lineage>
</organism>
<dbReference type="AlphaFoldDB" id="A0A183E6D5"/>
<accession>A0A183E6D5</accession>
<feature type="transmembrane region" description="Helical" evidence="1">
    <location>
        <begin position="197"/>
        <end position="218"/>
    </location>
</feature>
<evidence type="ECO:0000313" key="2">
    <source>
        <dbReference type="EMBL" id="VDN28058.1"/>
    </source>
</evidence>
<keyword evidence="3" id="KW-1185">Reference proteome</keyword>